<dbReference type="GO" id="GO:0016020">
    <property type="term" value="C:membrane"/>
    <property type="evidence" value="ECO:0007669"/>
    <property type="project" value="UniProtKB-SubCell"/>
</dbReference>
<dbReference type="PANTHER" id="PTHR38340">
    <property type="entry name" value="S-LAYER PROTEIN"/>
    <property type="match status" value="1"/>
</dbReference>
<evidence type="ECO:0000313" key="11">
    <source>
        <dbReference type="Proteomes" id="UP000216998"/>
    </source>
</evidence>
<evidence type="ECO:0000256" key="5">
    <source>
        <dbReference type="ARBA" id="ARBA00022656"/>
    </source>
</evidence>
<dbReference type="PROSITE" id="PS00330">
    <property type="entry name" value="HEMOLYSIN_CALCIUM"/>
    <property type="match status" value="5"/>
</dbReference>
<keyword evidence="6" id="KW-0677">Repeat</keyword>
<name>A0A255Z329_9PROT</name>
<evidence type="ECO:0000259" key="9">
    <source>
        <dbReference type="Pfam" id="PF08548"/>
    </source>
</evidence>
<comment type="cofactor">
    <cofactor evidence="1">
        <name>Ca(2+)</name>
        <dbReference type="ChEBI" id="CHEBI:29108"/>
    </cofactor>
</comment>
<dbReference type="GO" id="GO:0005509">
    <property type="term" value="F:calcium ion binding"/>
    <property type="evidence" value="ECO:0007669"/>
    <property type="project" value="InterPro"/>
</dbReference>
<keyword evidence="5" id="KW-0800">Toxin</keyword>
<evidence type="ECO:0000256" key="6">
    <source>
        <dbReference type="ARBA" id="ARBA00022737"/>
    </source>
</evidence>
<sequence length="1067" mass="110926">MANIIGGFNDESIIGTNGDDSIDGFYGNDTLVGGEGNDTLIGGEGFDRLSGGPGDDLLYIGSSDTVIGGAGRDLFIPGPPVSYYSYGASRILDFAPGEDRIDLSALGIPDLETARLFFTGAGDGNWQFQFRSAGNIYSFYLGVAPATLSAADFVFGAPVQGGLIRGSGGADDLVGSPGNDTLDGGSGDDSLIGAAGDDTLVLRGGWDRAIGGTGRDVFTISTDVSSGYANYTIADFTRGQDRVDVSAFGISSWDTLKSLMTSNAPGQGTSFTLARGSQVSFFLTGVDSHLLSAGDFILSTDAAPREIYGGWMSHLYGGAGNDRLHGSGNGSWMYGEGGDDILYAATGGNSRMIGGSGKDIFVLEGGAATGVVEIVDFVQTVDRMDVSDLGISSFDIITAIASLPSGALQQLRLGGLGLALNIDPRKLTAADFIFAADGPSRQISAIGTGGLLAGGSGNDTLVGGANGLDQLFGGAGNDTIMDDPTEPTGWFGANAADIWFGGAGADRFVVNRINGRDMVMDFTAGTDKIDLSATGISSLETLRELAEYAAINGKSATALRAGIGWDSGVFAFFADRDRLSASDFILANQTSAVTRVALEGERDLFGGLAGDLLRGNSGANRLFGDAGDDTLTGGAGDDRLYGGAGTDTARFTGNQADYTVTTTNGITTVRHNTGSDGTDLLVGVERLAFADQVASLSTAQAVTLRLTGSYVQEGDRGNYPVIMEGRVTGSVMSTAPSSATVFTVSLSQPASQAVTFDFTYSTAGGFSLSTGRYTINAGQSSLEIVTPAASGNTDVWSDYVLIGTVTNVQGALVPTISNSLTTRSTIVNDDFQADFSLEAYRAQNSSLDKVFAGNDAGLMQHYINNGRSEGRIASGFNAEAYAAQNPDLYAVYGLDAKALLNHYQTMGVREARPREGFDAIAYAALNPDIYAAYGLNVGALVEHYMNYGEKEGRLATGFDAEAYAALNPDLFRAFGLNEKALVEHFIQTGRAEGRSAVGFSTEAYAAFNGDLFAAFGLDHSALINHYIVNGQAESRFAFSLNGFIPTMPTDPALLTPLVGWGQDYLLG</sequence>
<dbReference type="Pfam" id="PF00353">
    <property type="entry name" value="HemolysinCabind"/>
    <property type="match status" value="4"/>
</dbReference>
<protein>
    <recommendedName>
        <fullName evidence="9">Peptidase M10 serralysin C-terminal domain-containing protein</fullName>
    </recommendedName>
</protein>
<feature type="domain" description="Peptidase M10 serralysin C-terminal" evidence="9">
    <location>
        <begin position="468"/>
        <end position="537"/>
    </location>
</feature>
<evidence type="ECO:0000256" key="1">
    <source>
        <dbReference type="ARBA" id="ARBA00001913"/>
    </source>
</evidence>
<proteinExistence type="predicted"/>
<accession>A0A255Z329</accession>
<evidence type="ECO:0000256" key="3">
    <source>
        <dbReference type="ARBA" id="ARBA00004613"/>
    </source>
</evidence>
<dbReference type="Proteomes" id="UP000216998">
    <property type="component" value="Unassembled WGS sequence"/>
</dbReference>
<dbReference type="RefSeq" id="WP_094454806.1">
    <property type="nucleotide sequence ID" value="NZ_NOXU01000024.1"/>
</dbReference>
<evidence type="ECO:0000256" key="7">
    <source>
        <dbReference type="ARBA" id="ARBA00023026"/>
    </source>
</evidence>
<dbReference type="Pfam" id="PF08548">
    <property type="entry name" value="Peptidase_M10_C"/>
    <property type="match status" value="2"/>
</dbReference>
<dbReference type="GO" id="GO:0005615">
    <property type="term" value="C:extracellular space"/>
    <property type="evidence" value="ECO:0007669"/>
    <property type="project" value="InterPro"/>
</dbReference>
<evidence type="ECO:0000256" key="8">
    <source>
        <dbReference type="ARBA" id="ARBA00023136"/>
    </source>
</evidence>
<dbReference type="InterPro" id="IPR001343">
    <property type="entry name" value="Hemolysn_Ca-bd"/>
</dbReference>
<evidence type="ECO:0000256" key="4">
    <source>
        <dbReference type="ARBA" id="ARBA00022525"/>
    </source>
</evidence>
<dbReference type="InterPro" id="IPR013858">
    <property type="entry name" value="Peptidase_M10B_C"/>
</dbReference>
<organism evidence="10 11">
    <name type="scientific">Niveispirillum lacus</name>
    <dbReference type="NCBI Taxonomy" id="1981099"/>
    <lineage>
        <taxon>Bacteria</taxon>
        <taxon>Pseudomonadati</taxon>
        <taxon>Pseudomonadota</taxon>
        <taxon>Alphaproteobacteria</taxon>
        <taxon>Rhodospirillales</taxon>
        <taxon>Azospirillaceae</taxon>
        <taxon>Niveispirillum</taxon>
    </lineage>
</organism>
<dbReference type="PANTHER" id="PTHR38340:SF1">
    <property type="entry name" value="S-LAYER PROTEIN"/>
    <property type="match status" value="1"/>
</dbReference>
<comment type="subcellular location">
    <subcellularLocation>
        <location evidence="2">Membrane</location>
    </subcellularLocation>
    <subcellularLocation>
        <location evidence="3">Secreted</location>
    </subcellularLocation>
</comment>
<evidence type="ECO:0000256" key="2">
    <source>
        <dbReference type="ARBA" id="ARBA00004370"/>
    </source>
</evidence>
<keyword evidence="8" id="KW-0472">Membrane</keyword>
<dbReference type="EMBL" id="NOXU01000024">
    <property type="protein sequence ID" value="OYQ35852.1"/>
    <property type="molecule type" value="Genomic_DNA"/>
</dbReference>
<dbReference type="InterPro" id="IPR011049">
    <property type="entry name" value="Serralysin-like_metalloprot_C"/>
</dbReference>
<dbReference type="Gene3D" id="2.150.10.10">
    <property type="entry name" value="Serralysin-like metalloprotease, C-terminal"/>
    <property type="match status" value="5"/>
</dbReference>
<dbReference type="InterPro" id="IPR003995">
    <property type="entry name" value="RTX_toxin_determinant-A"/>
</dbReference>
<reference evidence="10 11" key="1">
    <citation type="submission" date="2017-07" db="EMBL/GenBank/DDBJ databases">
        <title>Niveispirillum cyanobacteriorum sp. nov., isolated from cyanobacterial aggregates in a eutrophic lake.</title>
        <authorList>
            <person name="Cai H."/>
        </authorList>
    </citation>
    <scope>NUCLEOTIDE SEQUENCE [LARGE SCALE GENOMIC DNA]</scope>
    <source>
        <strain evidence="11">TH1-14</strain>
    </source>
</reference>
<gene>
    <name evidence="10" type="ORF">CHU95_06170</name>
</gene>
<dbReference type="SUPFAM" id="SSF51120">
    <property type="entry name" value="beta-Roll"/>
    <property type="match status" value="5"/>
</dbReference>
<keyword evidence="7" id="KW-0843">Virulence</keyword>
<keyword evidence="4" id="KW-0964">Secreted</keyword>
<dbReference type="AlphaFoldDB" id="A0A255Z329"/>
<dbReference type="PRINTS" id="PR01488">
    <property type="entry name" value="RTXTOXINA"/>
</dbReference>
<feature type="domain" description="Peptidase M10 serralysin C-terminal" evidence="9">
    <location>
        <begin position="31"/>
        <end position="152"/>
    </location>
</feature>
<dbReference type="PRINTS" id="PR00313">
    <property type="entry name" value="CABNDNGRPT"/>
</dbReference>
<comment type="caution">
    <text evidence="10">The sequence shown here is derived from an EMBL/GenBank/DDBJ whole genome shotgun (WGS) entry which is preliminary data.</text>
</comment>
<dbReference type="GO" id="GO:0090729">
    <property type="term" value="F:toxin activity"/>
    <property type="evidence" value="ECO:0007669"/>
    <property type="project" value="UniProtKB-KW"/>
</dbReference>
<keyword evidence="11" id="KW-1185">Reference proteome</keyword>
<dbReference type="InterPro" id="IPR018511">
    <property type="entry name" value="Hemolysin-typ_Ca-bd_CS"/>
</dbReference>
<dbReference type="InterPro" id="IPR050557">
    <property type="entry name" value="RTX_toxin/Mannuronan_C5-epim"/>
</dbReference>
<evidence type="ECO:0000313" key="10">
    <source>
        <dbReference type="EMBL" id="OYQ35852.1"/>
    </source>
</evidence>